<dbReference type="STRING" id="796604.A0A2X0MSM7"/>
<name>A0A2X0MSM7_9BASI</name>
<proteinExistence type="predicted"/>
<organism evidence="2 3">
    <name type="scientific">Microbotryum silenes-dioicae</name>
    <dbReference type="NCBI Taxonomy" id="796604"/>
    <lineage>
        <taxon>Eukaryota</taxon>
        <taxon>Fungi</taxon>
        <taxon>Dikarya</taxon>
        <taxon>Basidiomycota</taxon>
        <taxon>Pucciniomycotina</taxon>
        <taxon>Microbotryomycetes</taxon>
        <taxon>Microbotryales</taxon>
        <taxon>Microbotryaceae</taxon>
        <taxon>Microbotryum</taxon>
    </lineage>
</organism>
<dbReference type="AlphaFoldDB" id="A0A2X0MSM7"/>
<evidence type="ECO:0000313" key="3">
    <source>
        <dbReference type="Proteomes" id="UP000249464"/>
    </source>
</evidence>
<feature type="compositionally biased region" description="Pro residues" evidence="1">
    <location>
        <begin position="23"/>
        <end position="33"/>
    </location>
</feature>
<reference evidence="2 3" key="1">
    <citation type="submission" date="2016-11" db="EMBL/GenBank/DDBJ databases">
        <authorList>
            <person name="Jaros S."/>
            <person name="Januszkiewicz K."/>
            <person name="Wedrychowicz H."/>
        </authorList>
    </citation>
    <scope>NUCLEOTIDE SEQUENCE [LARGE SCALE GENOMIC DNA]</scope>
</reference>
<protein>
    <submittedName>
        <fullName evidence="2">BQ5605_C006g03928 protein</fullName>
    </submittedName>
</protein>
<feature type="region of interest" description="Disordered" evidence="1">
    <location>
        <begin position="23"/>
        <end position="59"/>
    </location>
</feature>
<evidence type="ECO:0000256" key="1">
    <source>
        <dbReference type="SAM" id="MobiDB-lite"/>
    </source>
</evidence>
<gene>
    <name evidence="2" type="primary">BQ5605_C006g03928</name>
    <name evidence="2" type="ORF">BQ5605_C006G03928</name>
</gene>
<dbReference type="EMBL" id="FQNC01000044">
    <property type="protein sequence ID" value="SGY54907.1"/>
    <property type="molecule type" value="Genomic_DNA"/>
</dbReference>
<accession>A0A2X0MSM7</accession>
<sequence>MTTLTTTNWLPWRAHWCRLLPTRPPTTHPPPPGLSFNNPGPAWSEPVGDRSTRNHGPPARFGEFVMAATAVTKFGANETHVVKIIDERHEITLEPHWRPKLTGASYMDCN</sequence>
<keyword evidence="3" id="KW-1185">Reference proteome</keyword>
<evidence type="ECO:0000313" key="2">
    <source>
        <dbReference type="EMBL" id="SGY54907.1"/>
    </source>
</evidence>
<dbReference type="Proteomes" id="UP000249464">
    <property type="component" value="Unassembled WGS sequence"/>
</dbReference>